<keyword evidence="2" id="KW-0732">Signal</keyword>
<proteinExistence type="predicted"/>
<feature type="signal peptide" evidence="2">
    <location>
        <begin position="1"/>
        <end position="26"/>
    </location>
</feature>
<dbReference type="RefSeq" id="WP_238309726.1">
    <property type="nucleotide sequence ID" value="NZ_BPQV01000002.1"/>
</dbReference>
<evidence type="ECO:0000313" key="4">
    <source>
        <dbReference type="Proteomes" id="UP001055156"/>
    </source>
</evidence>
<accession>A0ABQ4T684</accession>
<evidence type="ECO:0000256" key="1">
    <source>
        <dbReference type="SAM" id="MobiDB-lite"/>
    </source>
</evidence>
<protein>
    <submittedName>
        <fullName evidence="3">Uncharacterized protein</fullName>
    </submittedName>
</protein>
<comment type="caution">
    <text evidence="3">The sequence shown here is derived from an EMBL/GenBank/DDBJ whole genome shotgun (WGS) entry which is preliminary data.</text>
</comment>
<feature type="chain" id="PRO_5045866833" evidence="2">
    <location>
        <begin position="27"/>
        <end position="71"/>
    </location>
</feature>
<name>A0ABQ4T684_METOR</name>
<dbReference type="Proteomes" id="UP001055156">
    <property type="component" value="Unassembled WGS sequence"/>
</dbReference>
<evidence type="ECO:0000256" key="2">
    <source>
        <dbReference type="SAM" id="SignalP"/>
    </source>
</evidence>
<feature type="region of interest" description="Disordered" evidence="1">
    <location>
        <begin position="24"/>
        <end position="71"/>
    </location>
</feature>
<keyword evidence="4" id="KW-1185">Reference proteome</keyword>
<sequence>MMPSFKLLFALAVMAGFATLPTPSQAESAKTDQAAAASATKKSPAASDDFEENRRLHMQKSKENNAKKGEN</sequence>
<feature type="compositionally biased region" description="Basic and acidic residues" evidence="1">
    <location>
        <begin position="52"/>
        <end position="71"/>
    </location>
</feature>
<reference evidence="3" key="2">
    <citation type="submission" date="2021-08" db="EMBL/GenBank/DDBJ databases">
        <authorList>
            <person name="Tani A."/>
            <person name="Ola A."/>
            <person name="Ogura Y."/>
            <person name="Katsura K."/>
            <person name="Hayashi T."/>
        </authorList>
    </citation>
    <scope>NUCLEOTIDE SEQUENCE</scope>
    <source>
        <strain evidence="3">NBRC 15689</strain>
    </source>
</reference>
<feature type="compositionally biased region" description="Low complexity" evidence="1">
    <location>
        <begin position="25"/>
        <end position="47"/>
    </location>
</feature>
<dbReference type="EMBL" id="BPQV01000002">
    <property type="protein sequence ID" value="GJE25761.1"/>
    <property type="molecule type" value="Genomic_DNA"/>
</dbReference>
<evidence type="ECO:0000313" key="3">
    <source>
        <dbReference type="EMBL" id="GJE25761.1"/>
    </source>
</evidence>
<reference evidence="3" key="1">
    <citation type="journal article" date="2021" name="Front. Microbiol.">
        <title>Comprehensive Comparative Genomics and Phenotyping of Methylobacterium Species.</title>
        <authorList>
            <person name="Alessa O."/>
            <person name="Ogura Y."/>
            <person name="Fujitani Y."/>
            <person name="Takami H."/>
            <person name="Hayashi T."/>
            <person name="Sahin N."/>
            <person name="Tani A."/>
        </authorList>
    </citation>
    <scope>NUCLEOTIDE SEQUENCE</scope>
    <source>
        <strain evidence="3">NBRC 15689</strain>
    </source>
</reference>
<organism evidence="3 4">
    <name type="scientific">Methylobacterium organophilum</name>
    <dbReference type="NCBI Taxonomy" id="410"/>
    <lineage>
        <taxon>Bacteria</taxon>
        <taxon>Pseudomonadati</taxon>
        <taxon>Pseudomonadota</taxon>
        <taxon>Alphaproteobacteria</taxon>
        <taxon>Hyphomicrobiales</taxon>
        <taxon>Methylobacteriaceae</taxon>
        <taxon>Methylobacterium</taxon>
    </lineage>
</organism>
<gene>
    <name evidence="3" type="ORF">LKMONMHP_0600</name>
</gene>